<dbReference type="Gene3D" id="3.40.50.300">
    <property type="entry name" value="P-loop containing nucleotide triphosphate hydrolases"/>
    <property type="match status" value="1"/>
</dbReference>
<reference evidence="9" key="1">
    <citation type="journal article" date="2019" name="Int. J. Syst. Evol. Microbiol.">
        <title>The Global Catalogue of Microorganisms (GCM) 10K type strain sequencing project: providing services to taxonomists for standard genome sequencing and annotation.</title>
        <authorList>
            <consortium name="The Broad Institute Genomics Platform"/>
            <consortium name="The Broad Institute Genome Sequencing Center for Infectious Disease"/>
            <person name="Wu L."/>
            <person name="Ma J."/>
        </authorList>
    </citation>
    <scope>NUCLEOTIDE SEQUENCE [LARGE SCALE GENOMIC DNA]</scope>
    <source>
        <strain evidence="9">CGMCC 4.7241</strain>
    </source>
</reference>
<dbReference type="PROSITE" id="PS51755">
    <property type="entry name" value="OMPR_PHOB"/>
    <property type="match status" value="1"/>
</dbReference>
<gene>
    <name evidence="8" type="ORF">ACFOUW_30910</name>
</gene>
<dbReference type="InterPro" id="IPR005158">
    <property type="entry name" value="BTAD"/>
</dbReference>
<organism evidence="8 9">
    <name type="scientific">Tenggerimyces flavus</name>
    <dbReference type="NCBI Taxonomy" id="1708749"/>
    <lineage>
        <taxon>Bacteria</taxon>
        <taxon>Bacillati</taxon>
        <taxon>Actinomycetota</taxon>
        <taxon>Actinomycetes</taxon>
        <taxon>Propionibacteriales</taxon>
        <taxon>Nocardioidaceae</taxon>
        <taxon>Tenggerimyces</taxon>
    </lineage>
</organism>
<keyword evidence="5" id="KW-0804">Transcription</keyword>
<dbReference type="CDD" id="cd15831">
    <property type="entry name" value="BTAD"/>
    <property type="match status" value="1"/>
</dbReference>
<dbReference type="SUPFAM" id="SSF48452">
    <property type="entry name" value="TPR-like"/>
    <property type="match status" value="3"/>
</dbReference>
<evidence type="ECO:0000256" key="5">
    <source>
        <dbReference type="ARBA" id="ARBA00023163"/>
    </source>
</evidence>
<dbReference type="SUPFAM" id="SSF46894">
    <property type="entry name" value="C-terminal effector domain of the bipartite response regulators"/>
    <property type="match status" value="1"/>
</dbReference>
<dbReference type="Pfam" id="PF00486">
    <property type="entry name" value="Trans_reg_C"/>
    <property type="match status" value="1"/>
</dbReference>
<proteinExistence type="inferred from homology"/>
<dbReference type="PRINTS" id="PR00364">
    <property type="entry name" value="DISEASERSIST"/>
</dbReference>
<dbReference type="Gene3D" id="1.25.40.10">
    <property type="entry name" value="Tetratricopeptide repeat domain"/>
    <property type="match status" value="3"/>
</dbReference>
<dbReference type="Pfam" id="PF03704">
    <property type="entry name" value="BTAD"/>
    <property type="match status" value="1"/>
</dbReference>
<evidence type="ECO:0000256" key="2">
    <source>
        <dbReference type="ARBA" id="ARBA00022737"/>
    </source>
</evidence>
<keyword evidence="3" id="KW-0805">Transcription regulation</keyword>
<feature type="domain" description="OmpR/PhoB-type" evidence="7">
    <location>
        <begin position="1"/>
        <end position="93"/>
    </location>
</feature>
<dbReference type="SMART" id="SM01043">
    <property type="entry name" value="BTAD"/>
    <property type="match status" value="1"/>
</dbReference>
<dbReference type="InterPro" id="IPR011990">
    <property type="entry name" value="TPR-like_helical_dom_sf"/>
</dbReference>
<dbReference type="InterPro" id="IPR002182">
    <property type="entry name" value="NB-ARC"/>
</dbReference>
<dbReference type="EMBL" id="JBHRZH010000037">
    <property type="protein sequence ID" value="MFC3765282.1"/>
    <property type="molecule type" value="Genomic_DNA"/>
</dbReference>
<dbReference type="Proteomes" id="UP001595699">
    <property type="component" value="Unassembled WGS sequence"/>
</dbReference>
<evidence type="ECO:0000259" key="7">
    <source>
        <dbReference type="PROSITE" id="PS51755"/>
    </source>
</evidence>
<evidence type="ECO:0000256" key="3">
    <source>
        <dbReference type="ARBA" id="ARBA00023015"/>
    </source>
</evidence>
<dbReference type="InterPro" id="IPR001867">
    <property type="entry name" value="OmpR/PhoB-type_DNA-bd"/>
</dbReference>
<dbReference type="InterPro" id="IPR019734">
    <property type="entry name" value="TPR_rpt"/>
</dbReference>
<evidence type="ECO:0000256" key="4">
    <source>
        <dbReference type="ARBA" id="ARBA00023125"/>
    </source>
</evidence>
<name>A0ABV7YKZ4_9ACTN</name>
<feature type="DNA-binding region" description="OmpR/PhoB-type" evidence="6">
    <location>
        <begin position="1"/>
        <end position="93"/>
    </location>
</feature>
<sequence>MEFRLLGPVEVIRAGELLPVGGARDRALLAALLLRANEVAPVGYLVESAWERTPASPDTNLRTYISRLRRRLADSADDAPRVVTRDGGYLFVVNPGELDVAEFERQFDVGRDAQATGDHATAASAYSAALALWRNDPLTDQRHGPTLEAELTRLRGRRLDALEGYAHSRIQLGRAVEVIEDLTTFVDEYPLREELWAQLMTALYRTGRRADALATYVRAQTHLVDEVGVEPGPRLRDLHAAMLRDAPELGPESAEISLAASRPVPPAQLPADLPTFTGRSGELDQLTALLSSDHRPSTVIITAIDGMAGIGKTTLATHVAHRVRDRFPGGQLFLDLHGHTEGVPPVDPGDALDRMLRALGVPGDQIPRDTEERSAFYRTQLADRTMLIVLDNAASERQVAPLLPANPACVVLVTSRRRLSDLEHAVPLSLDVLSPDEAAVLFIKIAGADRVAGAPELVREIVERCGRLPLAIRIAAARLRSRPGWTLGHLADRLGDERRRLDELDHGDRGVAAAFELSYRHLDTEQRRVFRLLGVHPGVDTDAHAVAALVGVPLVTAERALDDLVQAHLLTEQTPGRFVLHDLLRTFAADRAAAEDTDGERASALDRLLDHYVSATALAMELADPAYARHRPVVPDAVSELPSLDAKSANSWLEVELVNLAAAARVVAARPQTSVLARLLGRWLSTRGHNGHALALHLAAVAASRTLDNPIAEAYALVGVGDAHSLADRYPDAGAAYLEALAVSETTGDRQARLLALAGLGDFHRLTDDHGQARERYYQALGLSRELGDELVEQRTLRGLGVGFAVTGDLALANTHFTQALETARATGERGYEARSLASLAMTHRHWGNHDAAFEYAQRALDIVQDLGDLGAEISVRNELGRNHRLVGELTAALWHAQHALDIARSLGDRLGESQVLKAVGEVHLAAERHDQAITCYRAAVAISREIANRNDLFEGLYGLGRALMSADRTSEAVPPLEEALSVATALDQPHDIARAGDALAATATPTGV</sequence>
<dbReference type="SMART" id="SM00028">
    <property type="entry name" value="TPR"/>
    <property type="match status" value="8"/>
</dbReference>
<dbReference type="InterPro" id="IPR042197">
    <property type="entry name" value="Apaf_helical"/>
</dbReference>
<dbReference type="Pfam" id="PF00931">
    <property type="entry name" value="NB-ARC"/>
    <property type="match status" value="1"/>
</dbReference>
<dbReference type="PANTHER" id="PTHR35807">
    <property type="entry name" value="TRANSCRIPTIONAL REGULATOR REDD-RELATED"/>
    <property type="match status" value="1"/>
</dbReference>
<keyword evidence="4 6" id="KW-0238">DNA-binding</keyword>
<dbReference type="Gene3D" id="1.10.8.430">
    <property type="entry name" value="Helical domain of apoptotic protease-activating factors"/>
    <property type="match status" value="1"/>
</dbReference>
<evidence type="ECO:0000256" key="6">
    <source>
        <dbReference type="PROSITE-ProRule" id="PRU01091"/>
    </source>
</evidence>
<comment type="caution">
    <text evidence="8">The sequence shown here is derived from an EMBL/GenBank/DDBJ whole genome shotgun (WGS) entry which is preliminary data.</text>
</comment>
<comment type="similarity">
    <text evidence="1">Belongs to the AfsR/DnrI/RedD regulatory family.</text>
</comment>
<dbReference type="RefSeq" id="WP_205121332.1">
    <property type="nucleotide sequence ID" value="NZ_JAFBCM010000001.1"/>
</dbReference>
<dbReference type="InterPro" id="IPR016032">
    <property type="entry name" value="Sig_transdc_resp-reg_C-effctor"/>
</dbReference>
<evidence type="ECO:0000313" key="9">
    <source>
        <dbReference type="Proteomes" id="UP001595699"/>
    </source>
</evidence>
<evidence type="ECO:0000256" key="1">
    <source>
        <dbReference type="ARBA" id="ARBA00005820"/>
    </source>
</evidence>
<dbReference type="SUPFAM" id="SSF52540">
    <property type="entry name" value="P-loop containing nucleoside triphosphate hydrolases"/>
    <property type="match status" value="1"/>
</dbReference>
<dbReference type="Gene3D" id="1.10.10.10">
    <property type="entry name" value="Winged helix-like DNA-binding domain superfamily/Winged helix DNA-binding domain"/>
    <property type="match status" value="2"/>
</dbReference>
<keyword evidence="2" id="KW-0677">Repeat</keyword>
<evidence type="ECO:0000313" key="8">
    <source>
        <dbReference type="EMBL" id="MFC3765282.1"/>
    </source>
</evidence>
<protein>
    <submittedName>
        <fullName evidence="8">BTAD domain-containing putative transcriptional regulator</fullName>
    </submittedName>
</protein>
<dbReference type="InterPro" id="IPR027417">
    <property type="entry name" value="P-loop_NTPase"/>
</dbReference>
<dbReference type="InterPro" id="IPR036388">
    <property type="entry name" value="WH-like_DNA-bd_sf"/>
</dbReference>
<keyword evidence="9" id="KW-1185">Reference proteome</keyword>
<dbReference type="PANTHER" id="PTHR35807:SF1">
    <property type="entry name" value="TRANSCRIPTIONAL REGULATOR REDD"/>
    <property type="match status" value="1"/>
</dbReference>
<dbReference type="Pfam" id="PF13424">
    <property type="entry name" value="TPR_12"/>
    <property type="match status" value="2"/>
</dbReference>
<dbReference type="SMART" id="SM00862">
    <property type="entry name" value="Trans_reg_C"/>
    <property type="match status" value="1"/>
</dbReference>
<dbReference type="InterPro" id="IPR051677">
    <property type="entry name" value="AfsR-DnrI-RedD_regulator"/>
</dbReference>
<accession>A0ABV7YKZ4</accession>